<dbReference type="HOGENOM" id="CLU_072799_6_5_0"/>
<proteinExistence type="inferred from homology"/>
<dbReference type="PANTHER" id="PTHR35024:SF4">
    <property type="entry name" value="POLYMER-FORMING CYTOSKELETAL PROTEIN"/>
    <property type="match status" value="1"/>
</dbReference>
<protein>
    <recommendedName>
        <fullName evidence="5">Cell shape determination protein CcmA</fullName>
    </recommendedName>
</protein>
<gene>
    <name evidence="3" type="ordered locus">Marky_0370</name>
</gene>
<dbReference type="KEGG" id="mhd:Marky_0370"/>
<name>F2NQ22_MARHT</name>
<sequence>MLRRKKHTNALTYLGAGTEVQGTLKVEGNLRVDGTVLGTVVVAGDLEVAPTGRIEGDEVRARSILVNGEIRARVIAEGKLTLTRTARLEGDVIAHALDIEAGATFVGRSVTGEQRGLPEPQAETVSAQGEEA</sequence>
<evidence type="ECO:0000256" key="1">
    <source>
        <dbReference type="ARBA" id="ARBA00044755"/>
    </source>
</evidence>
<dbReference type="Pfam" id="PF04519">
    <property type="entry name" value="Bactofilin"/>
    <property type="match status" value="1"/>
</dbReference>
<dbReference type="eggNOG" id="COG1664">
    <property type="taxonomic scope" value="Bacteria"/>
</dbReference>
<evidence type="ECO:0008006" key="5">
    <source>
        <dbReference type="Google" id="ProtNLM"/>
    </source>
</evidence>
<evidence type="ECO:0000313" key="4">
    <source>
        <dbReference type="Proteomes" id="UP000007030"/>
    </source>
</evidence>
<keyword evidence="4" id="KW-1185">Reference proteome</keyword>
<dbReference type="RefSeq" id="WP_013703178.1">
    <property type="nucleotide sequence ID" value="NC_015387.1"/>
</dbReference>
<evidence type="ECO:0000256" key="2">
    <source>
        <dbReference type="SAM" id="MobiDB-lite"/>
    </source>
</evidence>
<dbReference type="OrthoDB" id="25906at2"/>
<dbReference type="PANTHER" id="PTHR35024">
    <property type="entry name" value="HYPOTHETICAL CYTOSOLIC PROTEIN"/>
    <property type="match status" value="1"/>
</dbReference>
<dbReference type="InterPro" id="IPR007607">
    <property type="entry name" value="BacA/B"/>
</dbReference>
<comment type="similarity">
    <text evidence="1">Belongs to the bactofilin family.</text>
</comment>
<dbReference type="AlphaFoldDB" id="F2NQ22"/>
<accession>F2NQ22</accession>
<dbReference type="Proteomes" id="UP000007030">
    <property type="component" value="Chromosome"/>
</dbReference>
<feature type="region of interest" description="Disordered" evidence="2">
    <location>
        <begin position="111"/>
        <end position="132"/>
    </location>
</feature>
<feature type="compositionally biased region" description="Polar residues" evidence="2">
    <location>
        <begin position="123"/>
        <end position="132"/>
    </location>
</feature>
<reference evidence="3 4" key="1">
    <citation type="journal article" date="2012" name="Stand. Genomic Sci.">
        <title>Complete genome sequence of the aerobic, heterotroph Marinithermus hydrothermalis type strain (T1(T)) from a deep-sea hydrothermal vent chimney.</title>
        <authorList>
            <person name="Copeland A."/>
            <person name="Gu W."/>
            <person name="Yasawong M."/>
            <person name="Lapidus A."/>
            <person name="Lucas S."/>
            <person name="Deshpande S."/>
            <person name="Pagani I."/>
            <person name="Tapia R."/>
            <person name="Cheng J.F."/>
            <person name="Goodwin L.A."/>
            <person name="Pitluck S."/>
            <person name="Liolios K."/>
            <person name="Ivanova N."/>
            <person name="Mavromatis K."/>
            <person name="Mikhailova N."/>
            <person name="Pati A."/>
            <person name="Chen A."/>
            <person name="Palaniappan K."/>
            <person name="Land M."/>
            <person name="Pan C."/>
            <person name="Brambilla E.M."/>
            <person name="Rohde M."/>
            <person name="Tindall B.J."/>
            <person name="Sikorski J."/>
            <person name="Goker M."/>
            <person name="Detter J.C."/>
            <person name="Bristow J."/>
            <person name="Eisen J.A."/>
            <person name="Markowitz V."/>
            <person name="Hugenholtz P."/>
            <person name="Kyrpides N.C."/>
            <person name="Klenk H.P."/>
            <person name="Woyke T."/>
        </authorList>
    </citation>
    <scope>NUCLEOTIDE SEQUENCE [LARGE SCALE GENOMIC DNA]</scope>
    <source>
        <strain evidence="4">DSM 14884 / JCM 11576 / T1</strain>
    </source>
</reference>
<organism evidence="3 4">
    <name type="scientific">Marinithermus hydrothermalis (strain DSM 14884 / JCM 11576 / T1)</name>
    <dbReference type="NCBI Taxonomy" id="869210"/>
    <lineage>
        <taxon>Bacteria</taxon>
        <taxon>Thermotogati</taxon>
        <taxon>Deinococcota</taxon>
        <taxon>Deinococci</taxon>
        <taxon>Thermales</taxon>
        <taxon>Thermaceae</taxon>
        <taxon>Marinithermus</taxon>
    </lineage>
</organism>
<dbReference type="EMBL" id="CP002630">
    <property type="protein sequence ID" value="AEB11123.1"/>
    <property type="molecule type" value="Genomic_DNA"/>
</dbReference>
<dbReference type="STRING" id="869210.Marky_0370"/>
<evidence type="ECO:0000313" key="3">
    <source>
        <dbReference type="EMBL" id="AEB11123.1"/>
    </source>
</evidence>